<feature type="non-terminal residue" evidence="3">
    <location>
        <position position="1"/>
    </location>
</feature>
<dbReference type="AlphaFoldDB" id="A0A820FFZ1"/>
<feature type="signal peptide" evidence="2">
    <location>
        <begin position="1"/>
        <end position="16"/>
    </location>
</feature>
<feature type="chain" id="PRO_5032293070" evidence="2">
    <location>
        <begin position="17"/>
        <end position="155"/>
    </location>
</feature>
<evidence type="ECO:0000256" key="2">
    <source>
        <dbReference type="SAM" id="SignalP"/>
    </source>
</evidence>
<proteinExistence type="predicted"/>
<keyword evidence="2" id="KW-0732">Signal</keyword>
<evidence type="ECO:0000256" key="1">
    <source>
        <dbReference type="SAM" id="MobiDB-lite"/>
    </source>
</evidence>
<dbReference type="EMBL" id="CAJOBB010011484">
    <property type="protein sequence ID" value="CAF4261569.1"/>
    <property type="molecule type" value="Genomic_DNA"/>
</dbReference>
<feature type="region of interest" description="Disordered" evidence="1">
    <location>
        <begin position="102"/>
        <end position="155"/>
    </location>
</feature>
<protein>
    <submittedName>
        <fullName evidence="3">Uncharacterized protein</fullName>
    </submittedName>
</protein>
<reference evidence="3" key="1">
    <citation type="submission" date="2021-02" db="EMBL/GenBank/DDBJ databases">
        <authorList>
            <person name="Nowell W R."/>
        </authorList>
    </citation>
    <scope>NUCLEOTIDE SEQUENCE</scope>
</reference>
<evidence type="ECO:0000313" key="3">
    <source>
        <dbReference type="EMBL" id="CAF4261569.1"/>
    </source>
</evidence>
<organism evidence="3 4">
    <name type="scientific">Adineta steineri</name>
    <dbReference type="NCBI Taxonomy" id="433720"/>
    <lineage>
        <taxon>Eukaryota</taxon>
        <taxon>Metazoa</taxon>
        <taxon>Spiralia</taxon>
        <taxon>Gnathifera</taxon>
        <taxon>Rotifera</taxon>
        <taxon>Eurotatoria</taxon>
        <taxon>Bdelloidea</taxon>
        <taxon>Adinetida</taxon>
        <taxon>Adinetidae</taxon>
        <taxon>Adineta</taxon>
    </lineage>
</organism>
<sequence>MFAIVFILLLFSTGDSILIGKIQNSTIIDVTHISLFNITLNQCICKLITVSGIIPAANYFPGNQSCQLFNFNNNSSLISSNFNTYWIFTNQSSAFITNTSITSTSSPTTSISSSSTTTSTTTSSTTSLSTTSTSTTTSSSTATSTTTSSSTTTTT</sequence>
<evidence type="ECO:0000313" key="4">
    <source>
        <dbReference type="Proteomes" id="UP000663868"/>
    </source>
</evidence>
<gene>
    <name evidence="3" type="ORF">KXQ929_LOCUS43371</name>
</gene>
<dbReference type="Proteomes" id="UP000663868">
    <property type="component" value="Unassembled WGS sequence"/>
</dbReference>
<accession>A0A820FFZ1</accession>
<comment type="caution">
    <text evidence="3">The sequence shown here is derived from an EMBL/GenBank/DDBJ whole genome shotgun (WGS) entry which is preliminary data.</text>
</comment>
<name>A0A820FFZ1_9BILA</name>